<feature type="region of interest" description="Disordered" evidence="5">
    <location>
        <begin position="1"/>
        <end position="26"/>
    </location>
</feature>
<dbReference type="InterPro" id="IPR013763">
    <property type="entry name" value="Cyclin-like_dom"/>
</dbReference>
<keyword evidence="8" id="KW-1185">Reference proteome</keyword>
<feature type="domain" description="Cyclin-like" evidence="6">
    <location>
        <begin position="162"/>
        <end position="247"/>
    </location>
</feature>
<dbReference type="PANTHER" id="PTHR10177">
    <property type="entry name" value="CYCLINS"/>
    <property type="match status" value="1"/>
</dbReference>
<dbReference type="GeneID" id="106670511"/>
<comment type="similarity">
    <text evidence="4">Belongs to the cyclin family.</text>
</comment>
<evidence type="ECO:0000313" key="8">
    <source>
        <dbReference type="Proteomes" id="UP000494040"/>
    </source>
</evidence>
<dbReference type="EnsemblMetazoa" id="XM_024230412.1">
    <property type="protein sequence ID" value="XP_024086180.1"/>
    <property type="gene ID" value="LOC106670511"/>
</dbReference>
<organism evidence="7 8">
    <name type="scientific">Cimex lectularius</name>
    <name type="common">Bed bug</name>
    <name type="synonym">Acanthia lectularia</name>
    <dbReference type="NCBI Taxonomy" id="79782"/>
    <lineage>
        <taxon>Eukaryota</taxon>
        <taxon>Metazoa</taxon>
        <taxon>Ecdysozoa</taxon>
        <taxon>Arthropoda</taxon>
        <taxon>Hexapoda</taxon>
        <taxon>Insecta</taxon>
        <taxon>Pterygota</taxon>
        <taxon>Neoptera</taxon>
        <taxon>Paraneoptera</taxon>
        <taxon>Hemiptera</taxon>
        <taxon>Heteroptera</taxon>
        <taxon>Panheteroptera</taxon>
        <taxon>Cimicomorpha</taxon>
        <taxon>Cimicidae</taxon>
        <taxon>Cimex</taxon>
    </lineage>
</organism>
<dbReference type="SUPFAM" id="SSF47954">
    <property type="entry name" value="Cyclin-like"/>
    <property type="match status" value="2"/>
</dbReference>
<evidence type="ECO:0000256" key="4">
    <source>
        <dbReference type="RuleBase" id="RU000383"/>
    </source>
</evidence>
<evidence type="ECO:0000256" key="1">
    <source>
        <dbReference type="ARBA" id="ARBA00022618"/>
    </source>
</evidence>
<sequence length="424" mass="48579">MQRQSTTVGLKRKRRPSDSCENIENEPVILEKKRREDRNYVDNDNHTMERIPLTELSVLALSSTQDHDESSDDEAIEKIRSSIIETDDSDCDEDEDFFMSSLNSGDSSESNVNTKRSFGWLSYLDFWSSYCDDSRSATNIRLPTPFVNHPNLQPRMRSVLLEWLIEVCDVYKLHRETYYLALDYLDRFLSITKNRQKTQLQLIGVTCLLIAAKYEEIFPPKVSEFAYITDGACTEEEIIKMELVMIKAIDWRCTILSANGWLSTLMQLVYYRTSSKKQDIMIQQYSVKAFSKVAQLLDLVSLDEGFLSYSYKILAVSTMYLAFSKSNALSISGLALSDIITCVSWMEPFWDVLKEKFPSDENVNTFPSDSKFKPTDFSHTVLKHTVTLELLEAGQAKLLLKSDPKHQTDVGLLTPPLSSKKQSL</sequence>
<protein>
    <recommendedName>
        <fullName evidence="6">Cyclin-like domain-containing protein</fullName>
    </recommendedName>
</protein>
<keyword evidence="2 4" id="KW-0195">Cyclin</keyword>
<dbReference type="KEGG" id="clec:106670511"/>
<dbReference type="OrthoDB" id="5590282at2759"/>
<dbReference type="InterPro" id="IPR006671">
    <property type="entry name" value="Cyclin_N"/>
</dbReference>
<dbReference type="RefSeq" id="XP_014256434.1">
    <property type="nucleotide sequence ID" value="XM_014400948.2"/>
</dbReference>
<evidence type="ECO:0000256" key="3">
    <source>
        <dbReference type="ARBA" id="ARBA00023306"/>
    </source>
</evidence>
<dbReference type="FunFam" id="1.10.472.10:FF:000001">
    <property type="entry name" value="G2/mitotic-specific cyclin"/>
    <property type="match status" value="1"/>
</dbReference>
<dbReference type="Proteomes" id="UP000494040">
    <property type="component" value="Unassembled WGS sequence"/>
</dbReference>
<keyword evidence="1" id="KW-0132">Cell division</keyword>
<dbReference type="Gene3D" id="1.10.472.10">
    <property type="entry name" value="Cyclin-like"/>
    <property type="match status" value="2"/>
</dbReference>
<dbReference type="SMART" id="SM00385">
    <property type="entry name" value="CYCLIN"/>
    <property type="match status" value="1"/>
</dbReference>
<dbReference type="InterPro" id="IPR036915">
    <property type="entry name" value="Cyclin-like_sf"/>
</dbReference>
<dbReference type="InterPro" id="IPR039361">
    <property type="entry name" value="Cyclin"/>
</dbReference>
<accession>A0A8I6SQS5</accession>
<evidence type="ECO:0000256" key="2">
    <source>
        <dbReference type="ARBA" id="ARBA00023127"/>
    </source>
</evidence>
<evidence type="ECO:0000259" key="6">
    <source>
        <dbReference type="SMART" id="SM00385"/>
    </source>
</evidence>
<name>A0A8I6SQS5_CIMLE</name>
<dbReference type="GO" id="GO:0005634">
    <property type="term" value="C:nucleus"/>
    <property type="evidence" value="ECO:0007669"/>
    <property type="project" value="UniProtKB-ARBA"/>
</dbReference>
<dbReference type="GO" id="GO:0000278">
    <property type="term" value="P:mitotic cell cycle"/>
    <property type="evidence" value="ECO:0007669"/>
    <property type="project" value="UniProtKB-ARBA"/>
</dbReference>
<dbReference type="GO" id="GO:0051301">
    <property type="term" value="P:cell division"/>
    <property type="evidence" value="ECO:0007669"/>
    <property type="project" value="UniProtKB-KW"/>
</dbReference>
<keyword evidence="3" id="KW-0131">Cell cycle</keyword>
<dbReference type="InterPro" id="IPR048258">
    <property type="entry name" value="Cyclins_cyclin-box"/>
</dbReference>
<evidence type="ECO:0000313" key="7">
    <source>
        <dbReference type="EnsemblMetazoa" id="XP_024086180.1"/>
    </source>
</evidence>
<dbReference type="Pfam" id="PF00134">
    <property type="entry name" value="Cyclin_N"/>
    <property type="match status" value="1"/>
</dbReference>
<reference evidence="7" key="1">
    <citation type="submission" date="2022-01" db="UniProtKB">
        <authorList>
            <consortium name="EnsemblMetazoa"/>
        </authorList>
    </citation>
    <scope>IDENTIFICATION</scope>
</reference>
<dbReference type="OMA" id="LEDCIEW"/>
<evidence type="ECO:0000256" key="5">
    <source>
        <dbReference type="SAM" id="MobiDB-lite"/>
    </source>
</evidence>
<dbReference type="AlphaFoldDB" id="A0A8I6SQS5"/>
<dbReference type="RefSeq" id="XP_024086180.1">
    <property type="nucleotide sequence ID" value="XM_024230412.1"/>
</dbReference>
<dbReference type="EnsemblMetazoa" id="XM_014400948.2">
    <property type="protein sequence ID" value="XP_014256434.1"/>
    <property type="gene ID" value="LOC106670511"/>
</dbReference>
<dbReference type="CDD" id="cd20520">
    <property type="entry name" value="CYCLIN_CCNE_rpt2"/>
    <property type="match status" value="1"/>
</dbReference>
<proteinExistence type="inferred from homology"/>
<dbReference type="PROSITE" id="PS00292">
    <property type="entry name" value="CYCLINS"/>
    <property type="match status" value="1"/>
</dbReference>